<gene>
    <name evidence="1" type="ORF">A2567_03055</name>
</gene>
<dbReference type="AlphaFoldDB" id="A0A1F5CJK1"/>
<organism evidence="1 2">
    <name type="scientific">Candidatus Azambacteria bacterium RIFOXYD1_FULL_42_11</name>
    <dbReference type="NCBI Taxonomy" id="1797310"/>
    <lineage>
        <taxon>Bacteria</taxon>
        <taxon>Candidatus Azamiibacteriota</taxon>
    </lineage>
</organism>
<reference evidence="1 2" key="1">
    <citation type="journal article" date="2016" name="Nat. Commun.">
        <title>Thousands of microbial genomes shed light on interconnected biogeochemical processes in an aquifer system.</title>
        <authorList>
            <person name="Anantharaman K."/>
            <person name="Brown C.T."/>
            <person name="Hug L.A."/>
            <person name="Sharon I."/>
            <person name="Castelle C.J."/>
            <person name="Probst A.J."/>
            <person name="Thomas B.C."/>
            <person name="Singh A."/>
            <person name="Wilkins M.J."/>
            <person name="Karaoz U."/>
            <person name="Brodie E.L."/>
            <person name="Williams K.H."/>
            <person name="Hubbard S.S."/>
            <person name="Banfield J.F."/>
        </authorList>
    </citation>
    <scope>NUCLEOTIDE SEQUENCE [LARGE SCALE GENOMIC DNA]</scope>
</reference>
<sequence>MKTPVPQLRDGGLVPPFGGLLLVIVNFPNPTFSAEFEKIGDRTRPVAVADATLDDVYNVGDLGGIARYLHIQIPHRADSR</sequence>
<evidence type="ECO:0000313" key="2">
    <source>
        <dbReference type="Proteomes" id="UP000178974"/>
    </source>
</evidence>
<proteinExistence type="predicted"/>
<protein>
    <submittedName>
        <fullName evidence="1">Uncharacterized protein</fullName>
    </submittedName>
</protein>
<comment type="caution">
    <text evidence="1">The sequence shown here is derived from an EMBL/GenBank/DDBJ whole genome shotgun (WGS) entry which is preliminary data.</text>
</comment>
<dbReference type="EMBL" id="MEZA01000010">
    <property type="protein sequence ID" value="OGD43032.1"/>
    <property type="molecule type" value="Genomic_DNA"/>
</dbReference>
<dbReference type="Proteomes" id="UP000178974">
    <property type="component" value="Unassembled WGS sequence"/>
</dbReference>
<name>A0A1F5CJK1_9BACT</name>
<accession>A0A1F5CJK1</accession>
<evidence type="ECO:0000313" key="1">
    <source>
        <dbReference type="EMBL" id="OGD43032.1"/>
    </source>
</evidence>